<proteinExistence type="predicted"/>
<feature type="signal peptide" evidence="1">
    <location>
        <begin position="1"/>
        <end position="23"/>
    </location>
</feature>
<keyword evidence="1" id="KW-0732">Signal</keyword>
<feature type="chain" id="PRO_5015747583" description="Lipocalin-like protein" evidence="1">
    <location>
        <begin position="24"/>
        <end position="133"/>
    </location>
</feature>
<evidence type="ECO:0000313" key="2">
    <source>
        <dbReference type="EMBL" id="PRY53568.1"/>
    </source>
</evidence>
<dbReference type="PROSITE" id="PS51257">
    <property type="entry name" value="PROKAR_LIPOPROTEIN"/>
    <property type="match status" value="1"/>
</dbReference>
<dbReference type="RefSeq" id="WP_106292178.1">
    <property type="nucleotide sequence ID" value="NZ_PVTH01000003.1"/>
</dbReference>
<name>A0A2T0U6S6_9SPHI</name>
<dbReference type="Proteomes" id="UP000238034">
    <property type="component" value="Unassembled WGS sequence"/>
</dbReference>
<reference evidence="2 3" key="1">
    <citation type="submission" date="2018-03" db="EMBL/GenBank/DDBJ databases">
        <title>Genomic Encyclopedia of Type Strains, Phase III (KMG-III): the genomes of soil and plant-associated and newly described type strains.</title>
        <authorList>
            <person name="Whitman W."/>
        </authorList>
    </citation>
    <scope>NUCLEOTIDE SEQUENCE [LARGE SCALE GENOMIC DNA]</scope>
    <source>
        <strain evidence="2 3">CGMCC 1.9313</strain>
    </source>
</reference>
<comment type="caution">
    <text evidence="2">The sequence shown here is derived from an EMBL/GenBank/DDBJ whole genome shotgun (WGS) entry which is preliminary data.</text>
</comment>
<evidence type="ECO:0008006" key="4">
    <source>
        <dbReference type="Google" id="ProtNLM"/>
    </source>
</evidence>
<evidence type="ECO:0000313" key="3">
    <source>
        <dbReference type="Proteomes" id="UP000238034"/>
    </source>
</evidence>
<evidence type="ECO:0000256" key="1">
    <source>
        <dbReference type="SAM" id="SignalP"/>
    </source>
</evidence>
<dbReference type="AlphaFoldDB" id="A0A2T0U6S6"/>
<keyword evidence="3" id="KW-1185">Reference proteome</keyword>
<sequence length="133" mass="15217">MSLSRVFYLSIFILLVVSTACNPAVNDEDLYGVWQYVKVENPNQGSVTPDEELKENNPSIRFSKGKKLEMIWGGRALSEGTYHIEYPVINYEENLKEQGSRKIKFLIKKLEDGVLVFQTMEADAVRVTARKLK</sequence>
<organism evidence="2 3">
    <name type="scientific">Arcticibacter pallidicorallinus</name>
    <dbReference type="NCBI Taxonomy" id="1259464"/>
    <lineage>
        <taxon>Bacteria</taxon>
        <taxon>Pseudomonadati</taxon>
        <taxon>Bacteroidota</taxon>
        <taxon>Sphingobacteriia</taxon>
        <taxon>Sphingobacteriales</taxon>
        <taxon>Sphingobacteriaceae</taxon>
        <taxon>Arcticibacter</taxon>
    </lineage>
</organism>
<dbReference type="EMBL" id="PVTH01000003">
    <property type="protein sequence ID" value="PRY53568.1"/>
    <property type="molecule type" value="Genomic_DNA"/>
</dbReference>
<protein>
    <recommendedName>
        <fullName evidence="4">Lipocalin-like protein</fullName>
    </recommendedName>
</protein>
<accession>A0A2T0U6S6</accession>
<gene>
    <name evidence="2" type="ORF">B0I27_10333</name>
</gene>
<dbReference type="OrthoDB" id="794255at2"/>